<reference evidence="1" key="1">
    <citation type="submission" date="2020-04" db="EMBL/GenBank/DDBJ databases">
        <authorList>
            <person name="Chiriac C."/>
            <person name="Salcher M."/>
            <person name="Ghai R."/>
            <person name="Kavagutti S V."/>
        </authorList>
    </citation>
    <scope>NUCLEOTIDE SEQUENCE</scope>
</reference>
<accession>A0A6J5MUK0</accession>
<protein>
    <submittedName>
        <fullName evidence="1">Uncharacterized protein</fullName>
    </submittedName>
</protein>
<proteinExistence type="predicted"/>
<sequence>MSIILTKSPFIVQVSATGLVGGKIEMYIWKEGGTEPALPQYTLSKLSPASNVTKVNFDISPYLNEFISSKVYSINSATVDTNTNIELYTYVRVKSYKLVGTTYTLLTNVSYTAFKGYIEQKDGLNIDYGLYLLDQKTYYYHYDSSKTYNTLKAGDITVNNIPPFGDVGLRYIYTNLKTGATVTNTITSSGGWKNIYRVYPSYWADGNKLEIFDIDLNLNVAVYYFKPLEECRYTPVTLDFLNKYGAWQREFLFKNSTDSLNVESQSYKNYRTDPYYFNAQESLTTSFNTNGNESIKTNTGWVEENFKDTIKQLLLSDRILINNRPATITTKQVDLQKNINNKLINYSLDFQFSNSII</sequence>
<name>A0A6J5MUK0_9CAUD</name>
<organism evidence="1">
    <name type="scientific">uncultured Caudovirales phage</name>
    <dbReference type="NCBI Taxonomy" id="2100421"/>
    <lineage>
        <taxon>Viruses</taxon>
        <taxon>Duplodnaviria</taxon>
        <taxon>Heunggongvirae</taxon>
        <taxon>Uroviricota</taxon>
        <taxon>Caudoviricetes</taxon>
        <taxon>Peduoviridae</taxon>
        <taxon>Maltschvirus</taxon>
        <taxon>Maltschvirus maltsch</taxon>
    </lineage>
</organism>
<gene>
    <name evidence="1" type="ORF">UFOVP523_14</name>
</gene>
<evidence type="ECO:0000313" key="1">
    <source>
        <dbReference type="EMBL" id="CAB4148620.1"/>
    </source>
</evidence>
<dbReference type="EMBL" id="LR796502">
    <property type="protein sequence ID" value="CAB4148620.1"/>
    <property type="molecule type" value="Genomic_DNA"/>
</dbReference>